<dbReference type="STRING" id="1682113.A7U43_13210"/>
<keyword evidence="2" id="KW-0966">Cell projection</keyword>
<dbReference type="AlphaFoldDB" id="A0A172ULR5"/>
<protein>
    <submittedName>
        <fullName evidence="2">Flagellar hook-length control protein</fullName>
    </submittedName>
</protein>
<gene>
    <name evidence="2" type="ORF">A7U43_13210</name>
</gene>
<dbReference type="EMBL" id="CP015596">
    <property type="protein sequence ID" value="ANE80147.1"/>
    <property type="molecule type" value="Genomic_DNA"/>
</dbReference>
<evidence type="ECO:0000313" key="2">
    <source>
        <dbReference type="EMBL" id="ANE80147.1"/>
    </source>
</evidence>
<sequence length="155" mass="16155">MTITTPEDAIKAASSIARDVADGRLTPADMEAQLQTELRALVGTVVGEGDPLFDLQVEIARGVLAVGGIPVDELAEWLAVARHRAGEPVSVPEPDDAPPEPVSLPTVALSPESVDVEAITETPADAEPAPVVTPPRQADGYDPLAGWQPGGARRR</sequence>
<keyword evidence="2" id="KW-0969">Cilium</keyword>
<keyword evidence="3" id="KW-1185">Reference proteome</keyword>
<proteinExistence type="predicted"/>
<reference evidence="2 3" key="1">
    <citation type="submission" date="2016-05" db="EMBL/GenBank/DDBJ databases">
        <title>Complete genome sequence of a phthalic acid esters degrading Mycobacterium sp. YC-RL4.</title>
        <authorList>
            <person name="Ren L."/>
            <person name="Fan S."/>
            <person name="Ruth N."/>
            <person name="Jia Y."/>
            <person name="Wang J."/>
            <person name="Qiao C."/>
        </authorList>
    </citation>
    <scope>NUCLEOTIDE SEQUENCE [LARGE SCALE GENOMIC DNA]</scope>
    <source>
        <strain evidence="2 3">YC-RL4</strain>
    </source>
</reference>
<feature type="region of interest" description="Disordered" evidence="1">
    <location>
        <begin position="86"/>
        <end position="155"/>
    </location>
</feature>
<dbReference type="Proteomes" id="UP000077143">
    <property type="component" value="Chromosome"/>
</dbReference>
<keyword evidence="2" id="KW-0282">Flagellum</keyword>
<evidence type="ECO:0000313" key="3">
    <source>
        <dbReference type="Proteomes" id="UP000077143"/>
    </source>
</evidence>
<dbReference type="RefSeq" id="WP_067995802.1">
    <property type="nucleotide sequence ID" value="NZ_CP015596.1"/>
</dbReference>
<organism evidence="2 3">
    <name type="scientific">Mycobacterium adipatum</name>
    <dbReference type="NCBI Taxonomy" id="1682113"/>
    <lineage>
        <taxon>Bacteria</taxon>
        <taxon>Bacillati</taxon>
        <taxon>Actinomycetota</taxon>
        <taxon>Actinomycetes</taxon>
        <taxon>Mycobacteriales</taxon>
        <taxon>Mycobacteriaceae</taxon>
        <taxon>Mycobacterium</taxon>
    </lineage>
</organism>
<evidence type="ECO:0000256" key="1">
    <source>
        <dbReference type="SAM" id="MobiDB-lite"/>
    </source>
</evidence>
<accession>A0A172ULR5</accession>
<dbReference type="KEGG" id="madi:A7U43_13210"/>
<dbReference type="OrthoDB" id="4475557at2"/>
<name>A0A172ULR5_9MYCO</name>